<dbReference type="EMBL" id="FR718500">
    <property type="protein sequence ID" value="CBX69560.1"/>
    <property type="molecule type" value="Genomic_DNA"/>
</dbReference>
<name>F4MUQ2_YEREN</name>
<reference evidence="1" key="1">
    <citation type="journal article" date="2011" name="BMC Genomics">
        <title>Shotgun sequencing of Yersinia enterocolitica strain W22703 (biotype 2, serotype O:9): genomic evidence for oscillation between invertebrates and mammals.</title>
        <authorList>
            <person name="Fuchs T.M."/>
            <person name="Brandt K."/>
            <person name="Starke M."/>
            <person name="Rattei T."/>
        </authorList>
    </citation>
    <scope>NUCLEOTIDE SEQUENCE</scope>
</reference>
<organism evidence="1">
    <name type="scientific">Yersinia enterocolitica W22703</name>
    <dbReference type="NCBI Taxonomy" id="913028"/>
    <lineage>
        <taxon>Bacteria</taxon>
        <taxon>Pseudomonadati</taxon>
        <taxon>Pseudomonadota</taxon>
        <taxon>Gammaproteobacteria</taxon>
        <taxon>Enterobacterales</taxon>
        <taxon>Yersiniaceae</taxon>
        <taxon>Yersinia</taxon>
    </lineage>
</organism>
<dbReference type="Gene3D" id="3.40.50.1980">
    <property type="entry name" value="Nitrogenase molybdenum iron protein domain"/>
    <property type="match status" value="1"/>
</dbReference>
<dbReference type="AlphaFoldDB" id="F4MUQ2"/>
<proteinExistence type="predicted"/>
<accession>F4MUQ2</accession>
<gene>
    <name evidence="1" type="ORF">YEW_GT29540</name>
</gene>
<evidence type="ECO:0000313" key="1">
    <source>
        <dbReference type="EMBL" id="CBX69560.1"/>
    </source>
</evidence>
<sequence>MIRQPQVIVVSGDKSQADNISAFWRPQLAVPIITLNEDWFNRAGPRILLAAKQLCQQMASLPFSVAESH</sequence>
<protein>
    <recommendedName>
        <fullName evidence="2">Vitamin B12-binding protein</fullName>
    </recommendedName>
</protein>
<evidence type="ECO:0008006" key="2">
    <source>
        <dbReference type="Google" id="ProtNLM"/>
    </source>
</evidence>